<dbReference type="PANTHER" id="PTHR42811">
    <property type="entry name" value="SERINE ACETYLTRANSFERASE"/>
    <property type="match status" value="1"/>
</dbReference>
<reference evidence="1" key="1">
    <citation type="journal article" date="2014" name="Front. Microbiol.">
        <title>High frequency of phylogenetically diverse reductive dehalogenase-homologous genes in deep subseafloor sedimentary metagenomes.</title>
        <authorList>
            <person name="Kawai M."/>
            <person name="Futagami T."/>
            <person name="Toyoda A."/>
            <person name="Takaki Y."/>
            <person name="Nishi S."/>
            <person name="Hori S."/>
            <person name="Arai W."/>
            <person name="Tsubouchi T."/>
            <person name="Morono Y."/>
            <person name="Uchiyama I."/>
            <person name="Ito T."/>
            <person name="Fujiyama A."/>
            <person name="Inagaki F."/>
            <person name="Takami H."/>
        </authorList>
    </citation>
    <scope>NUCLEOTIDE SEQUENCE</scope>
    <source>
        <strain evidence="1">Expedition CK06-06</strain>
    </source>
</reference>
<name>X0XG44_9ZZZZ</name>
<gene>
    <name evidence="1" type="ORF">S01H1_85624</name>
</gene>
<dbReference type="Gene3D" id="2.160.10.10">
    <property type="entry name" value="Hexapeptide repeat proteins"/>
    <property type="match status" value="1"/>
</dbReference>
<evidence type="ECO:0000313" key="1">
    <source>
        <dbReference type="EMBL" id="GAG42080.1"/>
    </source>
</evidence>
<comment type="caution">
    <text evidence="1">The sequence shown here is derived from an EMBL/GenBank/DDBJ whole genome shotgun (WGS) entry which is preliminary data.</text>
</comment>
<dbReference type="InterPro" id="IPR011004">
    <property type="entry name" value="Trimer_LpxA-like_sf"/>
</dbReference>
<proteinExistence type="predicted"/>
<dbReference type="EMBL" id="BARS01058883">
    <property type="protein sequence ID" value="GAG42080.1"/>
    <property type="molecule type" value="Genomic_DNA"/>
</dbReference>
<protein>
    <submittedName>
        <fullName evidence="1">Uncharacterized protein</fullName>
    </submittedName>
</protein>
<feature type="non-terminal residue" evidence="1">
    <location>
        <position position="78"/>
    </location>
</feature>
<feature type="non-terminal residue" evidence="1">
    <location>
        <position position="1"/>
    </location>
</feature>
<dbReference type="AlphaFoldDB" id="X0XG44"/>
<accession>X0XG44</accession>
<organism evidence="1">
    <name type="scientific">marine sediment metagenome</name>
    <dbReference type="NCBI Taxonomy" id="412755"/>
    <lineage>
        <taxon>unclassified sequences</taxon>
        <taxon>metagenomes</taxon>
        <taxon>ecological metagenomes</taxon>
    </lineage>
</organism>
<dbReference type="SUPFAM" id="SSF51161">
    <property type="entry name" value="Trimeric LpxA-like enzymes"/>
    <property type="match status" value="1"/>
</dbReference>
<sequence>FVDHASGVVVGETSEIGQNVKLYQGVTLGALSFPKDERGRVIRGYKRHPTVKDNVTVYANATVLGGQTVLGEHCVIGG</sequence>